<dbReference type="EMBL" id="CABVHO010000273">
    <property type="protein sequence ID" value="VVN73775.1"/>
    <property type="molecule type" value="Genomic_DNA"/>
</dbReference>
<sequence>MQGRHLPAVLHRYQQSVTALQSEALQAPRCALDIDEPVFIGFLQRTVTDRHGVRSAFNGSEETASEIEHYCYTPLFVWRWAATSSTAWTMPV</sequence>
<accession>A0A5E7A6J3</accession>
<name>A0A5E7A6J3_PSEFL</name>
<protein>
    <submittedName>
        <fullName evidence="1">Uncharacterized protein</fullName>
    </submittedName>
</protein>
<dbReference type="AlphaFoldDB" id="A0A5E7A6J3"/>
<organism evidence="1 2">
    <name type="scientific">Pseudomonas fluorescens</name>
    <dbReference type="NCBI Taxonomy" id="294"/>
    <lineage>
        <taxon>Bacteria</taxon>
        <taxon>Pseudomonadati</taxon>
        <taxon>Pseudomonadota</taxon>
        <taxon>Gammaproteobacteria</taxon>
        <taxon>Pseudomonadales</taxon>
        <taxon>Pseudomonadaceae</taxon>
        <taxon>Pseudomonas</taxon>
    </lineage>
</organism>
<reference evidence="1 2" key="1">
    <citation type="submission" date="2019-09" db="EMBL/GenBank/DDBJ databases">
        <authorList>
            <person name="Chandra G."/>
            <person name="Truman W A."/>
        </authorList>
    </citation>
    <scope>NUCLEOTIDE SEQUENCE [LARGE SCALE GENOMIC DNA]</scope>
    <source>
        <strain evidence="1">PS685</strain>
    </source>
</reference>
<evidence type="ECO:0000313" key="1">
    <source>
        <dbReference type="EMBL" id="VVN73775.1"/>
    </source>
</evidence>
<proteinExistence type="predicted"/>
<evidence type="ECO:0000313" key="2">
    <source>
        <dbReference type="Proteomes" id="UP000326437"/>
    </source>
</evidence>
<gene>
    <name evidence="1" type="ORF">PS685_05186</name>
</gene>
<dbReference type="Proteomes" id="UP000326437">
    <property type="component" value="Unassembled WGS sequence"/>
</dbReference>